<keyword evidence="2" id="KW-1185">Reference proteome</keyword>
<sequence length="59" mass="6278">MCKQLRMECLVIGSGGEIMAAGKEEALCLGINGDDCDVEKRSSVVMSRTVDQAMNITGI</sequence>
<organism evidence="1 2">
    <name type="scientific">Morus notabilis</name>
    <dbReference type="NCBI Taxonomy" id="981085"/>
    <lineage>
        <taxon>Eukaryota</taxon>
        <taxon>Viridiplantae</taxon>
        <taxon>Streptophyta</taxon>
        <taxon>Embryophyta</taxon>
        <taxon>Tracheophyta</taxon>
        <taxon>Spermatophyta</taxon>
        <taxon>Magnoliopsida</taxon>
        <taxon>eudicotyledons</taxon>
        <taxon>Gunneridae</taxon>
        <taxon>Pentapetalae</taxon>
        <taxon>rosids</taxon>
        <taxon>fabids</taxon>
        <taxon>Rosales</taxon>
        <taxon>Moraceae</taxon>
        <taxon>Moreae</taxon>
        <taxon>Morus</taxon>
    </lineage>
</organism>
<dbReference type="AlphaFoldDB" id="W9R703"/>
<accession>W9R703</accession>
<evidence type="ECO:0000313" key="2">
    <source>
        <dbReference type="Proteomes" id="UP000030645"/>
    </source>
</evidence>
<protein>
    <submittedName>
        <fullName evidence="1">Uncharacterized protein</fullName>
    </submittedName>
</protein>
<gene>
    <name evidence="1" type="ORF">L484_023548</name>
</gene>
<evidence type="ECO:0000313" key="1">
    <source>
        <dbReference type="EMBL" id="EXB74804.1"/>
    </source>
</evidence>
<name>W9R703_9ROSA</name>
<dbReference type="EMBL" id="KE344659">
    <property type="protein sequence ID" value="EXB74804.1"/>
    <property type="molecule type" value="Genomic_DNA"/>
</dbReference>
<reference evidence="2" key="1">
    <citation type="submission" date="2013-01" db="EMBL/GenBank/DDBJ databases">
        <title>Draft Genome Sequence of a Mulberry Tree, Morus notabilis C.K. Schneid.</title>
        <authorList>
            <person name="He N."/>
            <person name="Zhao S."/>
        </authorList>
    </citation>
    <scope>NUCLEOTIDE SEQUENCE</scope>
</reference>
<dbReference type="Proteomes" id="UP000030645">
    <property type="component" value="Unassembled WGS sequence"/>
</dbReference>
<proteinExistence type="predicted"/>